<gene>
    <name evidence="2" type="ORF">GBAR_LOCUS11806</name>
</gene>
<evidence type="ECO:0000256" key="1">
    <source>
        <dbReference type="SAM" id="MobiDB-lite"/>
    </source>
</evidence>
<organism evidence="2 3">
    <name type="scientific">Geodia barretti</name>
    <name type="common">Barrett's horny sponge</name>
    <dbReference type="NCBI Taxonomy" id="519541"/>
    <lineage>
        <taxon>Eukaryota</taxon>
        <taxon>Metazoa</taxon>
        <taxon>Porifera</taxon>
        <taxon>Demospongiae</taxon>
        <taxon>Heteroscleromorpha</taxon>
        <taxon>Tetractinellida</taxon>
        <taxon>Astrophorina</taxon>
        <taxon>Geodiidae</taxon>
        <taxon>Geodia</taxon>
    </lineage>
</organism>
<evidence type="ECO:0000313" key="3">
    <source>
        <dbReference type="Proteomes" id="UP001174909"/>
    </source>
</evidence>
<feature type="compositionally biased region" description="Polar residues" evidence="1">
    <location>
        <begin position="77"/>
        <end position="97"/>
    </location>
</feature>
<reference evidence="2" key="1">
    <citation type="submission" date="2023-03" db="EMBL/GenBank/DDBJ databases">
        <authorList>
            <person name="Steffen K."/>
            <person name="Cardenas P."/>
        </authorList>
    </citation>
    <scope>NUCLEOTIDE SEQUENCE</scope>
</reference>
<feature type="region of interest" description="Disordered" evidence="1">
    <location>
        <begin position="173"/>
        <end position="199"/>
    </location>
</feature>
<feature type="compositionally biased region" description="Basic and acidic residues" evidence="1">
    <location>
        <begin position="1"/>
        <end position="14"/>
    </location>
</feature>
<protein>
    <submittedName>
        <fullName evidence="2">Uncharacterized protein</fullName>
    </submittedName>
</protein>
<accession>A0AA35RXS5</accession>
<name>A0AA35RXS5_GEOBA</name>
<proteinExistence type="predicted"/>
<dbReference type="AlphaFoldDB" id="A0AA35RXS5"/>
<feature type="non-terminal residue" evidence="2">
    <location>
        <position position="1"/>
    </location>
</feature>
<feature type="region of interest" description="Disordered" evidence="1">
    <location>
        <begin position="1"/>
        <end position="120"/>
    </location>
</feature>
<dbReference type="Proteomes" id="UP001174909">
    <property type="component" value="Unassembled WGS sequence"/>
</dbReference>
<keyword evidence="3" id="KW-1185">Reference proteome</keyword>
<sequence length="250" mass="27658">MKPEDKKSLNDNHTKSLYNQCKINEEASKELTNSNNASKLEPHSKTTNLKSNPTASSTNQISNSSPPPPDNSRTTSEKVNTQVSSTTNAEPPTQQLEENVIEDTPTENTRNGSEIPPEEQSLVMVDRRSSAQWSVVSGMIMSNPSKFLPQIDHVRGGNRVFEHVKRATKAIFKHKSRAPSHARSNQRSPQTPLPLQPVDSVHTSPYFTSVLHQQSVYKQNSMIQSVSLLPKVDVRSQYGGMMVPVTGGDK</sequence>
<comment type="caution">
    <text evidence="2">The sequence shown here is derived from an EMBL/GenBank/DDBJ whole genome shotgun (WGS) entry which is preliminary data.</text>
</comment>
<dbReference type="EMBL" id="CASHTH010001768">
    <property type="protein sequence ID" value="CAI8019664.1"/>
    <property type="molecule type" value="Genomic_DNA"/>
</dbReference>
<evidence type="ECO:0000313" key="2">
    <source>
        <dbReference type="EMBL" id="CAI8019664.1"/>
    </source>
</evidence>
<feature type="compositionally biased region" description="Low complexity" evidence="1">
    <location>
        <begin position="54"/>
        <end position="64"/>
    </location>
</feature>